<dbReference type="EMBL" id="JAESND010000002">
    <property type="protein sequence ID" value="MBM3115633.1"/>
    <property type="molecule type" value="Genomic_DNA"/>
</dbReference>
<dbReference type="PANTHER" id="PTHR43311:SF1">
    <property type="entry name" value="GLUTAMYL-Q TRNA(ASP) SYNTHETASE"/>
    <property type="match status" value="1"/>
</dbReference>
<feature type="binding site" evidence="7">
    <location>
        <position position="103"/>
    </location>
    <ligand>
        <name>Zn(2+)</name>
        <dbReference type="ChEBI" id="CHEBI:29105"/>
    </ligand>
</feature>
<evidence type="ECO:0000256" key="4">
    <source>
        <dbReference type="ARBA" id="ARBA00022833"/>
    </source>
</evidence>
<dbReference type="PRINTS" id="PR00987">
    <property type="entry name" value="TRNASYNTHGLU"/>
</dbReference>
<keyword evidence="8" id="KW-0648">Protein biosynthesis</keyword>
<feature type="binding site" evidence="7">
    <location>
        <position position="127"/>
    </location>
    <ligand>
        <name>Zn(2+)</name>
        <dbReference type="ChEBI" id="CHEBI:29105"/>
    </ligand>
</feature>
<comment type="similarity">
    <text evidence="7">Belongs to the class-I aminoacyl-tRNA synthetase family. GluQ subfamily.</text>
</comment>
<feature type="binding site" evidence="7">
    <location>
        <position position="105"/>
    </location>
    <ligand>
        <name>Zn(2+)</name>
        <dbReference type="ChEBI" id="CHEBI:29105"/>
    </ligand>
</feature>
<evidence type="ECO:0000256" key="6">
    <source>
        <dbReference type="ARBA" id="ARBA00023146"/>
    </source>
</evidence>
<dbReference type="InterPro" id="IPR000924">
    <property type="entry name" value="Glu/Gln-tRNA-synth"/>
</dbReference>
<keyword evidence="3 7" id="KW-0547">Nucleotide-binding</keyword>
<evidence type="ECO:0000313" key="11">
    <source>
        <dbReference type="Proteomes" id="UP000809431"/>
    </source>
</evidence>
<dbReference type="InterPro" id="IPR049940">
    <property type="entry name" value="GluQ/Sye"/>
</dbReference>
<dbReference type="PANTHER" id="PTHR43311">
    <property type="entry name" value="GLUTAMATE--TRNA LIGASE"/>
    <property type="match status" value="1"/>
</dbReference>
<evidence type="ECO:0000256" key="1">
    <source>
        <dbReference type="ARBA" id="ARBA00022598"/>
    </source>
</evidence>
<dbReference type="GO" id="GO:0016874">
    <property type="term" value="F:ligase activity"/>
    <property type="evidence" value="ECO:0007669"/>
    <property type="project" value="UniProtKB-KW"/>
</dbReference>
<feature type="binding site" evidence="7">
    <location>
        <begin position="11"/>
        <end position="15"/>
    </location>
    <ligand>
        <name>L-glutamate</name>
        <dbReference type="ChEBI" id="CHEBI:29985"/>
    </ligand>
</feature>
<reference evidence="10 11" key="1">
    <citation type="submission" date="2021-01" db="EMBL/GenBank/DDBJ databases">
        <title>Draft Genome Sequence and Polyhydroxyalkanoate Biosynthetic Potential of Jeongeupia naejangsanensis Type Strain DSM 24253.</title>
        <authorList>
            <person name="Turrini P."/>
            <person name="Artuso I."/>
            <person name="Lugli G.A."/>
            <person name="Frangipani E."/>
            <person name="Ventura M."/>
            <person name="Visca P."/>
        </authorList>
    </citation>
    <scope>NUCLEOTIDE SEQUENCE [LARGE SCALE GENOMIC DNA]</scope>
    <source>
        <strain evidence="10 11">DSM 24253</strain>
    </source>
</reference>
<keyword evidence="4 7" id="KW-0862">Zinc</keyword>
<evidence type="ECO:0000256" key="2">
    <source>
        <dbReference type="ARBA" id="ARBA00022723"/>
    </source>
</evidence>
<protein>
    <recommendedName>
        <fullName evidence="7">Glutamyl-Q tRNA(Asp) synthetase</fullName>
        <shortName evidence="7">Glu-Q-RSs</shortName>
        <ecNumber evidence="7">6.1.1.-</ecNumber>
    </recommendedName>
</protein>
<evidence type="ECO:0000256" key="5">
    <source>
        <dbReference type="ARBA" id="ARBA00022840"/>
    </source>
</evidence>
<feature type="domain" description="Glutamyl/glutaminyl-tRNA synthetase class Ib catalytic" evidence="9">
    <location>
        <begin position="9"/>
        <end position="245"/>
    </location>
</feature>
<evidence type="ECO:0000256" key="7">
    <source>
        <dbReference type="HAMAP-Rule" id="MF_01428"/>
    </source>
</evidence>
<proteinExistence type="inferred from homology"/>
<dbReference type="Gene3D" id="3.40.50.620">
    <property type="entry name" value="HUPs"/>
    <property type="match status" value="1"/>
</dbReference>
<organism evidence="10 11">
    <name type="scientific">Jeongeupia naejangsanensis</name>
    <dbReference type="NCBI Taxonomy" id="613195"/>
    <lineage>
        <taxon>Bacteria</taxon>
        <taxon>Pseudomonadati</taxon>
        <taxon>Pseudomonadota</taxon>
        <taxon>Betaproteobacteria</taxon>
        <taxon>Neisseriales</taxon>
        <taxon>Chitinibacteraceae</taxon>
        <taxon>Jeongeupia</taxon>
    </lineage>
</organism>
<feature type="binding site" evidence="7">
    <location>
        <position position="199"/>
    </location>
    <ligand>
        <name>L-glutamate</name>
        <dbReference type="ChEBI" id="CHEBI:29985"/>
    </ligand>
</feature>
<feature type="short sequence motif" description="'KMSKS' region" evidence="7">
    <location>
        <begin position="237"/>
        <end position="241"/>
    </location>
</feature>
<dbReference type="InterPro" id="IPR022380">
    <property type="entry name" value="Glu-Q_tRNA(Asp)_Synthase"/>
</dbReference>
<feature type="short sequence motif" description="'HIGH' region" evidence="7">
    <location>
        <begin position="14"/>
        <end position="24"/>
    </location>
</feature>
<comment type="cofactor">
    <cofactor evidence="7">
        <name>Zn(2+)</name>
        <dbReference type="ChEBI" id="CHEBI:29105"/>
    </cofactor>
    <text evidence="7">Binds 1 zinc ion per subunit.</text>
</comment>
<evidence type="ECO:0000256" key="3">
    <source>
        <dbReference type="ARBA" id="ARBA00022741"/>
    </source>
</evidence>
<feature type="binding site" evidence="7">
    <location>
        <position position="47"/>
    </location>
    <ligand>
        <name>L-glutamate</name>
        <dbReference type="ChEBI" id="CHEBI:29985"/>
    </ligand>
</feature>
<keyword evidence="2 7" id="KW-0479">Metal-binding</keyword>
<dbReference type="HAMAP" id="MF_01428">
    <property type="entry name" value="Glu_Q_tRNA_synth"/>
    <property type="match status" value="1"/>
</dbReference>
<accession>A0ABS2BJ73</accession>
<name>A0ABS2BJ73_9NEIS</name>
<dbReference type="EC" id="6.1.1.-" evidence="7"/>
<keyword evidence="6 7" id="KW-0030">Aminoacyl-tRNA synthetase</keyword>
<dbReference type="NCBIfam" id="NF004314">
    <property type="entry name" value="PRK05710.1-3"/>
    <property type="match status" value="1"/>
</dbReference>
<dbReference type="NCBIfam" id="TIGR03838">
    <property type="entry name" value="queuosine_YadB"/>
    <property type="match status" value="1"/>
</dbReference>
<keyword evidence="1 7" id="KW-0436">Ligase</keyword>
<dbReference type="InterPro" id="IPR014729">
    <property type="entry name" value="Rossmann-like_a/b/a_fold"/>
</dbReference>
<dbReference type="Proteomes" id="UP000809431">
    <property type="component" value="Unassembled WGS sequence"/>
</dbReference>
<evidence type="ECO:0000259" key="9">
    <source>
        <dbReference type="Pfam" id="PF00749"/>
    </source>
</evidence>
<dbReference type="Pfam" id="PF00749">
    <property type="entry name" value="tRNA-synt_1c"/>
    <property type="match status" value="1"/>
</dbReference>
<dbReference type="SUPFAM" id="SSF52374">
    <property type="entry name" value="Nucleotidylyl transferase"/>
    <property type="match status" value="1"/>
</dbReference>
<evidence type="ECO:0000313" key="10">
    <source>
        <dbReference type="EMBL" id="MBM3115633.1"/>
    </source>
</evidence>
<keyword evidence="5 7" id="KW-0067">ATP-binding</keyword>
<feature type="binding site" evidence="7">
    <location>
        <position position="181"/>
    </location>
    <ligand>
        <name>L-glutamate</name>
        <dbReference type="ChEBI" id="CHEBI:29985"/>
    </ligand>
</feature>
<gene>
    <name evidence="10" type="primary">gluQRS</name>
    <name evidence="7" type="synonym">gluQ</name>
    <name evidence="10" type="ORF">JMJ54_07320</name>
</gene>
<comment type="caution">
    <text evidence="10">The sequence shown here is derived from an EMBL/GenBank/DDBJ whole genome shotgun (WGS) entry which is preliminary data.</text>
</comment>
<dbReference type="InterPro" id="IPR020058">
    <property type="entry name" value="Glu/Gln-tRNA-synth_Ib_cat-dom"/>
</dbReference>
<feature type="binding site" evidence="7">
    <location>
        <position position="123"/>
    </location>
    <ligand>
        <name>Zn(2+)</name>
        <dbReference type="ChEBI" id="CHEBI:29105"/>
    </ligand>
</feature>
<evidence type="ECO:0000256" key="8">
    <source>
        <dbReference type="RuleBase" id="RU363037"/>
    </source>
</evidence>
<comment type="function">
    <text evidence="7">Catalyzes the tRNA-independent activation of glutamate in presence of ATP and the subsequent transfer of glutamate onto a tRNA(Asp). Glutamate is transferred on the 2-amino-5-(4,5-dihydroxy-2-cyclopenten-1-yl) moiety of the queuosine in the wobble position of the QUC anticodon.</text>
</comment>
<keyword evidence="11" id="KW-1185">Reference proteome</keyword>
<sequence>MALTPASYRGRFAPSPTGDLHLGSLLAAVASYLQAKQAGGSWLLRIEDLDPPRTVPGAAGRILRVLDAYGFEWSGEVLYQSDRHERYLAEIERLKSMGRLYGCACTRKEIAAIAHAGVDGPVYPGTCRGGLPAGVHPRAWRLRVDDVVIGYEDGVQGWQQQDLARLVGDFVLLRADGLVAYQLAVVVDDAEQGITDVVRGADLLDSTPRQIHLQQLLDFPSPGYAHIPVLVNDNGEKLSKQTLAQPLMVDGAATALVTALRLLRQSPPESLLRASVAEVWEWALAHWGMARLAGEKAIAIDA</sequence>
<feature type="binding site" evidence="7">
    <location>
        <position position="240"/>
    </location>
    <ligand>
        <name>ATP</name>
        <dbReference type="ChEBI" id="CHEBI:30616"/>
    </ligand>
</feature>